<organism evidence="1 2">
    <name type="scientific">Crocosphaera watsonii WH 0402</name>
    <dbReference type="NCBI Taxonomy" id="1284629"/>
    <lineage>
        <taxon>Bacteria</taxon>
        <taxon>Bacillati</taxon>
        <taxon>Cyanobacteriota</taxon>
        <taxon>Cyanophyceae</taxon>
        <taxon>Oscillatoriophycideae</taxon>
        <taxon>Chroococcales</taxon>
        <taxon>Aphanothecaceae</taxon>
        <taxon>Crocosphaera</taxon>
    </lineage>
</organism>
<dbReference type="EMBL" id="CAQN01000780">
    <property type="protein sequence ID" value="CCQ68483.1"/>
    <property type="molecule type" value="Genomic_DNA"/>
</dbReference>
<evidence type="ECO:0000313" key="1">
    <source>
        <dbReference type="EMBL" id="CCQ68483.1"/>
    </source>
</evidence>
<protein>
    <submittedName>
        <fullName evidence="1">Uncharacterized protein</fullName>
    </submittedName>
</protein>
<accession>T2JRK3</accession>
<reference evidence="1 2" key="1">
    <citation type="submission" date="2013-01" db="EMBL/GenBank/DDBJ databases">
        <authorList>
            <person name="Bench S."/>
        </authorList>
    </citation>
    <scope>NUCLEOTIDE SEQUENCE [LARGE SCALE GENOMIC DNA]</scope>
    <source>
        <strain evidence="1 2">WH 0402</strain>
    </source>
</reference>
<sequence length="128" mass="13707">MGLQYAGANSFPLPNGNGDVSFEGLSILLQENTYMLSQLSCQISSAQISSLVTQAVVAELLAHCGVPTTIKELKVDIANGETVSIPYPAITETSPSQFDQTLLLLANLAPLLGGKINIRHDHRIEENE</sequence>
<reference evidence="1 2" key="2">
    <citation type="submission" date="2013-09" db="EMBL/GenBank/DDBJ databases">
        <title>Whole genome comparison of six Crocosphaera watsonii strains with differing phenotypes.</title>
        <authorList>
            <person name="Bench S.R."/>
            <person name="Heller P."/>
            <person name="Frank I."/>
            <person name="Arciniega M."/>
            <person name="Shilova I.N."/>
            <person name="Zehr J.P."/>
        </authorList>
    </citation>
    <scope>NUCLEOTIDE SEQUENCE [LARGE SCALE GENOMIC DNA]</scope>
    <source>
        <strain evidence="1 2">WH 0402</strain>
    </source>
</reference>
<dbReference type="Proteomes" id="UP000018130">
    <property type="component" value="Unassembled WGS sequence"/>
</dbReference>
<proteinExistence type="predicted"/>
<name>T2JRK3_CROWT</name>
<gene>
    <name evidence="1" type="ORF">CWATWH0402_5465</name>
</gene>
<comment type="caution">
    <text evidence="1">The sequence shown here is derived from an EMBL/GenBank/DDBJ whole genome shotgun (WGS) entry which is preliminary data.</text>
</comment>
<dbReference type="AlphaFoldDB" id="T2JRK3"/>
<evidence type="ECO:0000313" key="2">
    <source>
        <dbReference type="Proteomes" id="UP000018130"/>
    </source>
</evidence>